<protein>
    <submittedName>
        <fullName evidence="1">Uncharacterized protein</fullName>
    </submittedName>
</protein>
<comment type="caution">
    <text evidence="1">The sequence shown here is derived from an EMBL/GenBank/DDBJ whole genome shotgun (WGS) entry which is preliminary data.</text>
</comment>
<name>A0A1V8SIQ1_9PEZI</name>
<keyword evidence="2" id="KW-1185">Reference proteome</keyword>
<dbReference type="EMBL" id="NAJO01000042">
    <property type="protein sequence ID" value="OQN99016.1"/>
    <property type="molecule type" value="Genomic_DNA"/>
</dbReference>
<evidence type="ECO:0000313" key="2">
    <source>
        <dbReference type="Proteomes" id="UP000192596"/>
    </source>
</evidence>
<gene>
    <name evidence="1" type="ORF">B0A48_14877</name>
</gene>
<dbReference type="Proteomes" id="UP000192596">
    <property type="component" value="Unassembled WGS sequence"/>
</dbReference>
<proteinExistence type="predicted"/>
<evidence type="ECO:0000313" key="1">
    <source>
        <dbReference type="EMBL" id="OQN99016.1"/>
    </source>
</evidence>
<reference evidence="2" key="1">
    <citation type="submission" date="2017-03" db="EMBL/GenBank/DDBJ databases">
        <title>Genomes of endolithic fungi from Antarctica.</title>
        <authorList>
            <person name="Coleine C."/>
            <person name="Masonjones S."/>
            <person name="Stajich J.E."/>
        </authorList>
    </citation>
    <scope>NUCLEOTIDE SEQUENCE [LARGE SCALE GENOMIC DNA]</scope>
    <source>
        <strain evidence="2">CCFEE 5527</strain>
    </source>
</reference>
<dbReference type="InParanoid" id="A0A1V8SIQ1"/>
<dbReference type="AlphaFoldDB" id="A0A1V8SIQ1"/>
<sequence>MASTLTILPPRRATTATNNSSLATFLTNPANHPLPLNTNKAYTLIPVLPPTPLEYFEDHQDRRRVVNNMRIHVWGTPHNRTKVDELPEVEMQLIDLRLPTFQYVGRSIRNREQARYFREKKGAEVVQIEVDVWEARLRERKQAEAEVGIERRRVEEAQIEMLADQGVTADVSPPTCRRGRIHEKRLRVKSQMRQWEARLKATAEAAADAEAAEAEDQAWSQGVHQETTDEIIEVVTDEVIETCAMMEMTDESPYADAGTGMEDFVMVAGEQGTPDNELDEHHLAAMAQEALEMADPDMYSKPCQDGW</sequence>
<accession>A0A1V8SIQ1</accession>
<organism evidence="1 2">
    <name type="scientific">Cryoendolithus antarcticus</name>
    <dbReference type="NCBI Taxonomy" id="1507870"/>
    <lineage>
        <taxon>Eukaryota</taxon>
        <taxon>Fungi</taxon>
        <taxon>Dikarya</taxon>
        <taxon>Ascomycota</taxon>
        <taxon>Pezizomycotina</taxon>
        <taxon>Dothideomycetes</taxon>
        <taxon>Dothideomycetidae</taxon>
        <taxon>Cladosporiales</taxon>
        <taxon>Cladosporiaceae</taxon>
        <taxon>Cryoendolithus</taxon>
    </lineage>
</organism>